<sequence>MSALDISEGTRAAQERASDPARSVFVAANAGSGKTFVLACRVVRLLLSGAEPSRILCLTYTKAAAAEMQTRIFATLSQWTRASEEALAAELAQLGARPTPEALAAARRLFARALETPGGLKIQTIHAFCESLLHLFPLEAHVPGHFEVLDDAQSAMLLAEARRLLIVQASGEEADEGLAEAFAEALSLAGEAGLDRLIGECVSKRDRIRAHLGAAGGLDEAVGRLAKALDVRADETQESLLAPAFHPPGFDDAFAARLAEAARESGKPTDAKLLAKLSSLHAASQAPERFEALKALCLKADGGRYKTSSVATKAVTGAFADFEERLHALAGFVEETAERLSTLRLFRASRAALIIARKLEGDYQELKRRRGRLDFEDLIVRTADLLTRGEAAAWVHYKLDQGIDHVLVDEAQDTSPRQWEVVRSLVEEFFSSDDRKRRTMFAVGDEKQSIYSFQGASPAMFTAERRRLEAQAKAARADFSRVALQQSFRSTATVLAAVDKAFEAEEDRRGLSVENEKPVHVSARGAVPGLVEIWPPYVKQAARESDDWLDPIDTEPLSSPVNRLAMRIASTIEGWLGQPLEDRRGRRPLGPGDVIVLVRKRSAFVGAMSAALRDRHIPVAGADRLVITDHIAVQDLMALGRVVSNAEDELSLAEALKSPLFGFSDDDLMGLALSRRAERPEPLYFALRRLAAEGGAERLPAFVTDKAALAARAAAAFLRLEELRDRAGFEGVFTFYARLLGPEGARARLIARLGHDAGEVVDAFLDLACAHEADGKPDLDAFLATLASAPPTIKREMDQGRGEVRIMTAHAAKGLEAPVVFLVDPGSAPFVHTHGARLMEWEAMPGLAPGAAPGFLWCPEKALVTPVVETLREAERQRAEEEYRRLLYVGMTRAADRLVICGHAGTRGPHESSWLMRVQSSLGPDCEEVRDEAGELVAYRWGPAPAEAKLAGPTPAQAAASRVLDLSPLPAELRPPRPLVPSDPAGTLRIEMEEEPPRLGSPVLSGQPQASLAIRRGLLTHKLLQILPELPPQAREAAARRHLAVAAGEMSEAQREAILGAALAVLSHERFSALFSPGSRAEVGLRGTVEIAGRTYPVSGTIDRLAVSERSVLIVDYKTNRLPPATLDEVPAAYVTQLALYRALLMPLYPGRPVEAALLFTEAPRLIELPPAAMEEALAGLASRRGAA</sequence>
<organism evidence="18 19">
    <name type="scientific">Aureimonas populi</name>
    <dbReference type="NCBI Taxonomy" id="1701758"/>
    <lineage>
        <taxon>Bacteria</taxon>
        <taxon>Pseudomonadati</taxon>
        <taxon>Pseudomonadota</taxon>
        <taxon>Alphaproteobacteria</taxon>
        <taxon>Hyphomicrobiales</taxon>
        <taxon>Aurantimonadaceae</taxon>
        <taxon>Aureimonas</taxon>
    </lineage>
</organism>
<dbReference type="Gene3D" id="3.40.50.300">
    <property type="entry name" value="P-loop containing nucleotide triphosphate hydrolases"/>
    <property type="match status" value="4"/>
</dbReference>
<dbReference type="Gene3D" id="1.10.486.10">
    <property type="entry name" value="PCRA, domain 4"/>
    <property type="match status" value="1"/>
</dbReference>
<keyword evidence="2 15" id="KW-0547">Nucleotide-binding</keyword>
<gene>
    <name evidence="18" type="primary">addA</name>
    <name evidence="18" type="ORF">ACFSKQ_15470</name>
</gene>
<evidence type="ECO:0000256" key="15">
    <source>
        <dbReference type="PROSITE-ProRule" id="PRU00560"/>
    </source>
</evidence>
<evidence type="ECO:0000256" key="4">
    <source>
        <dbReference type="ARBA" id="ARBA00022801"/>
    </source>
</evidence>
<keyword evidence="9" id="KW-0234">DNA repair</keyword>
<evidence type="ECO:0000259" key="17">
    <source>
        <dbReference type="PROSITE" id="PS51217"/>
    </source>
</evidence>
<dbReference type="Pfam" id="PF00580">
    <property type="entry name" value="UvrD-helicase"/>
    <property type="match status" value="1"/>
</dbReference>
<dbReference type="PANTHER" id="PTHR11070:SF2">
    <property type="entry name" value="ATP-DEPENDENT DNA HELICASE SRS2"/>
    <property type="match status" value="1"/>
</dbReference>
<proteinExistence type="predicted"/>
<evidence type="ECO:0000256" key="13">
    <source>
        <dbReference type="ARBA" id="ARBA00034923"/>
    </source>
</evidence>
<accession>A0ABW5CS15</accession>
<keyword evidence="7 15" id="KW-0067">ATP-binding</keyword>
<dbReference type="InterPro" id="IPR027417">
    <property type="entry name" value="P-loop_NTPase"/>
</dbReference>
<keyword evidence="5 15" id="KW-0347">Helicase</keyword>
<evidence type="ECO:0000256" key="3">
    <source>
        <dbReference type="ARBA" id="ARBA00022763"/>
    </source>
</evidence>
<keyword evidence="3" id="KW-0227">DNA damage</keyword>
<dbReference type="InterPro" id="IPR000212">
    <property type="entry name" value="DNA_helicase_UvrD/REP"/>
</dbReference>
<evidence type="ECO:0000256" key="5">
    <source>
        <dbReference type="ARBA" id="ARBA00022806"/>
    </source>
</evidence>
<dbReference type="InterPro" id="IPR011604">
    <property type="entry name" value="PDDEXK-like_dom_sf"/>
</dbReference>
<comment type="catalytic activity">
    <reaction evidence="11">
        <text>Couples ATP hydrolysis with the unwinding of duplex DNA by translocating in the 3'-5' direction.</text>
        <dbReference type="EC" id="5.6.2.4"/>
    </reaction>
</comment>
<comment type="caution">
    <text evidence="18">The sequence shown here is derived from an EMBL/GenBank/DDBJ whole genome shotgun (WGS) entry which is preliminary data.</text>
</comment>
<feature type="domain" description="UvrD-like helicase ATP-binding" evidence="16">
    <location>
        <begin position="7"/>
        <end position="491"/>
    </location>
</feature>
<dbReference type="InterPro" id="IPR014016">
    <property type="entry name" value="UvrD-like_ATP-bd"/>
</dbReference>
<evidence type="ECO:0000313" key="18">
    <source>
        <dbReference type="EMBL" id="MFD2238853.1"/>
    </source>
</evidence>
<keyword evidence="6" id="KW-0269">Exonuclease</keyword>
<feature type="binding site" evidence="15">
    <location>
        <begin position="28"/>
        <end position="35"/>
    </location>
    <ligand>
        <name>ATP</name>
        <dbReference type="ChEBI" id="CHEBI:30616"/>
    </ligand>
</feature>
<dbReference type="Pfam" id="PF12705">
    <property type="entry name" value="PDDEXK_1"/>
    <property type="match status" value="1"/>
</dbReference>
<evidence type="ECO:0000256" key="9">
    <source>
        <dbReference type="ARBA" id="ARBA00023204"/>
    </source>
</evidence>
<evidence type="ECO:0000256" key="8">
    <source>
        <dbReference type="ARBA" id="ARBA00023125"/>
    </source>
</evidence>
<evidence type="ECO:0000256" key="2">
    <source>
        <dbReference type="ARBA" id="ARBA00022741"/>
    </source>
</evidence>
<evidence type="ECO:0000256" key="1">
    <source>
        <dbReference type="ARBA" id="ARBA00022722"/>
    </source>
</evidence>
<keyword evidence="19" id="KW-1185">Reference proteome</keyword>
<dbReference type="RefSeq" id="WP_209737308.1">
    <property type="nucleotide sequence ID" value="NZ_CP072611.1"/>
</dbReference>
<feature type="domain" description="UvrD-like helicase C-terminal" evidence="17">
    <location>
        <begin position="521"/>
        <end position="814"/>
    </location>
</feature>
<dbReference type="PROSITE" id="PS51198">
    <property type="entry name" value="UVRD_HELICASE_ATP_BIND"/>
    <property type="match status" value="1"/>
</dbReference>
<dbReference type="InterPro" id="IPR038726">
    <property type="entry name" value="PDDEXK_AddAB-type"/>
</dbReference>
<evidence type="ECO:0000256" key="14">
    <source>
        <dbReference type="ARBA" id="ARBA00048988"/>
    </source>
</evidence>
<evidence type="ECO:0000256" key="7">
    <source>
        <dbReference type="ARBA" id="ARBA00022840"/>
    </source>
</evidence>
<evidence type="ECO:0000256" key="10">
    <source>
        <dbReference type="ARBA" id="ARBA00023235"/>
    </source>
</evidence>
<dbReference type="EC" id="5.6.2.4" evidence="12"/>
<dbReference type="GO" id="GO:0004386">
    <property type="term" value="F:helicase activity"/>
    <property type="evidence" value="ECO:0007669"/>
    <property type="project" value="UniProtKB-KW"/>
</dbReference>
<dbReference type="Gene3D" id="3.90.320.10">
    <property type="match status" value="1"/>
</dbReference>
<evidence type="ECO:0000259" key="16">
    <source>
        <dbReference type="PROSITE" id="PS51198"/>
    </source>
</evidence>
<evidence type="ECO:0000256" key="6">
    <source>
        <dbReference type="ARBA" id="ARBA00022839"/>
    </source>
</evidence>
<comment type="catalytic activity">
    <reaction evidence="14">
        <text>ATP + H2O = ADP + phosphate + H(+)</text>
        <dbReference type="Rhea" id="RHEA:13065"/>
        <dbReference type="ChEBI" id="CHEBI:15377"/>
        <dbReference type="ChEBI" id="CHEBI:15378"/>
        <dbReference type="ChEBI" id="CHEBI:30616"/>
        <dbReference type="ChEBI" id="CHEBI:43474"/>
        <dbReference type="ChEBI" id="CHEBI:456216"/>
        <dbReference type="EC" id="5.6.2.4"/>
    </reaction>
</comment>
<dbReference type="InterPro" id="IPR014017">
    <property type="entry name" value="DNA_helicase_UvrD-like_C"/>
</dbReference>
<dbReference type="Pfam" id="PF13361">
    <property type="entry name" value="UvrD_C"/>
    <property type="match status" value="1"/>
</dbReference>
<protein>
    <recommendedName>
        <fullName evidence="12">DNA 3'-5' helicase</fullName>
        <ecNumber evidence="12">5.6.2.4</ecNumber>
    </recommendedName>
    <alternativeName>
        <fullName evidence="13">DNA 3'-5' helicase II</fullName>
    </alternativeName>
</protein>
<evidence type="ECO:0000313" key="19">
    <source>
        <dbReference type="Proteomes" id="UP001597371"/>
    </source>
</evidence>
<dbReference type="EMBL" id="JBHUIJ010000022">
    <property type="protein sequence ID" value="MFD2238853.1"/>
    <property type="molecule type" value="Genomic_DNA"/>
</dbReference>
<dbReference type="PROSITE" id="PS51217">
    <property type="entry name" value="UVRD_HELICASE_CTER"/>
    <property type="match status" value="1"/>
</dbReference>
<dbReference type="NCBIfam" id="TIGR02784">
    <property type="entry name" value="addA_alphas"/>
    <property type="match status" value="1"/>
</dbReference>
<name>A0ABW5CS15_9HYPH</name>
<dbReference type="Proteomes" id="UP001597371">
    <property type="component" value="Unassembled WGS sequence"/>
</dbReference>
<keyword evidence="4 15" id="KW-0378">Hydrolase</keyword>
<keyword evidence="8" id="KW-0238">DNA-binding</keyword>
<dbReference type="InterPro" id="IPR014151">
    <property type="entry name" value="DNA_helicase_AddA"/>
</dbReference>
<reference evidence="19" key="1">
    <citation type="journal article" date="2019" name="Int. J. Syst. Evol. Microbiol.">
        <title>The Global Catalogue of Microorganisms (GCM) 10K type strain sequencing project: providing services to taxonomists for standard genome sequencing and annotation.</title>
        <authorList>
            <consortium name="The Broad Institute Genomics Platform"/>
            <consortium name="The Broad Institute Genome Sequencing Center for Infectious Disease"/>
            <person name="Wu L."/>
            <person name="Ma J."/>
        </authorList>
    </citation>
    <scope>NUCLEOTIDE SEQUENCE [LARGE SCALE GENOMIC DNA]</scope>
    <source>
        <strain evidence="19">ZS-35-S2</strain>
    </source>
</reference>
<dbReference type="PANTHER" id="PTHR11070">
    <property type="entry name" value="UVRD / RECB / PCRA DNA HELICASE FAMILY MEMBER"/>
    <property type="match status" value="1"/>
</dbReference>
<evidence type="ECO:0000256" key="11">
    <source>
        <dbReference type="ARBA" id="ARBA00034617"/>
    </source>
</evidence>
<dbReference type="InterPro" id="IPR011335">
    <property type="entry name" value="Restrct_endonuc-II-like"/>
</dbReference>
<evidence type="ECO:0000256" key="12">
    <source>
        <dbReference type="ARBA" id="ARBA00034808"/>
    </source>
</evidence>
<dbReference type="SUPFAM" id="SSF52540">
    <property type="entry name" value="P-loop containing nucleoside triphosphate hydrolases"/>
    <property type="match status" value="1"/>
</dbReference>
<dbReference type="SUPFAM" id="SSF52980">
    <property type="entry name" value="Restriction endonuclease-like"/>
    <property type="match status" value="1"/>
</dbReference>
<keyword evidence="10" id="KW-0413">Isomerase</keyword>
<keyword evidence="1" id="KW-0540">Nuclease</keyword>